<keyword evidence="3" id="KW-1185">Reference proteome</keyword>
<gene>
    <name evidence="2" type="ORF">MELLADRAFT_111595</name>
</gene>
<feature type="compositionally biased region" description="Polar residues" evidence="1">
    <location>
        <begin position="114"/>
        <end position="141"/>
    </location>
</feature>
<dbReference type="EMBL" id="GL883144">
    <property type="protein sequence ID" value="EGG00757.1"/>
    <property type="molecule type" value="Genomic_DNA"/>
</dbReference>
<dbReference type="GeneID" id="18924433"/>
<dbReference type="Proteomes" id="UP000001072">
    <property type="component" value="Unassembled WGS sequence"/>
</dbReference>
<feature type="compositionally biased region" description="Basic and acidic residues" evidence="1">
    <location>
        <begin position="1"/>
        <end position="12"/>
    </location>
</feature>
<dbReference type="VEuPathDB" id="FungiDB:MELLADRAFT_111595"/>
<feature type="compositionally biased region" description="Polar residues" evidence="1">
    <location>
        <begin position="34"/>
        <end position="62"/>
    </location>
</feature>
<feature type="compositionally biased region" description="Basic and acidic residues" evidence="1">
    <location>
        <begin position="23"/>
        <end position="32"/>
    </location>
</feature>
<feature type="compositionally biased region" description="Basic and acidic residues" evidence="1">
    <location>
        <begin position="144"/>
        <end position="166"/>
    </location>
</feature>
<dbReference type="HOGENOM" id="CLU_1245638_0_0_1"/>
<proteinExistence type="predicted"/>
<evidence type="ECO:0000256" key="1">
    <source>
        <dbReference type="SAM" id="MobiDB-lite"/>
    </source>
</evidence>
<feature type="region of interest" description="Disordered" evidence="1">
    <location>
        <begin position="1"/>
        <end position="208"/>
    </location>
</feature>
<feature type="compositionally biased region" description="Polar residues" evidence="1">
    <location>
        <begin position="167"/>
        <end position="180"/>
    </location>
</feature>
<protein>
    <submittedName>
        <fullName evidence="2">Uncharacterized protein</fullName>
    </submittedName>
</protein>
<organism evidence="3">
    <name type="scientific">Melampsora larici-populina (strain 98AG31 / pathotype 3-4-7)</name>
    <name type="common">Poplar leaf rust fungus</name>
    <dbReference type="NCBI Taxonomy" id="747676"/>
    <lineage>
        <taxon>Eukaryota</taxon>
        <taxon>Fungi</taxon>
        <taxon>Dikarya</taxon>
        <taxon>Basidiomycota</taxon>
        <taxon>Pucciniomycotina</taxon>
        <taxon>Pucciniomycetes</taxon>
        <taxon>Pucciniales</taxon>
        <taxon>Melampsoraceae</taxon>
        <taxon>Melampsora</taxon>
    </lineage>
</organism>
<name>F4S3Q1_MELLP</name>
<dbReference type="RefSeq" id="XP_007416028.1">
    <property type="nucleotide sequence ID" value="XM_007415966.1"/>
</dbReference>
<dbReference type="InParanoid" id="F4S3Q1"/>
<reference evidence="3" key="1">
    <citation type="journal article" date="2011" name="Proc. Natl. Acad. Sci. U.S.A.">
        <title>Obligate biotrophy features unraveled by the genomic analysis of rust fungi.</title>
        <authorList>
            <person name="Duplessis S."/>
            <person name="Cuomo C.A."/>
            <person name="Lin Y.-C."/>
            <person name="Aerts A."/>
            <person name="Tisserant E."/>
            <person name="Veneault-Fourrey C."/>
            <person name="Joly D.L."/>
            <person name="Hacquard S."/>
            <person name="Amselem J."/>
            <person name="Cantarel B.L."/>
            <person name="Chiu R."/>
            <person name="Coutinho P.M."/>
            <person name="Feau N."/>
            <person name="Field M."/>
            <person name="Frey P."/>
            <person name="Gelhaye E."/>
            <person name="Goldberg J."/>
            <person name="Grabherr M.G."/>
            <person name="Kodira C.D."/>
            <person name="Kohler A."/>
            <person name="Kuees U."/>
            <person name="Lindquist E.A."/>
            <person name="Lucas S.M."/>
            <person name="Mago R."/>
            <person name="Mauceli E."/>
            <person name="Morin E."/>
            <person name="Murat C."/>
            <person name="Pangilinan J.L."/>
            <person name="Park R."/>
            <person name="Pearson M."/>
            <person name="Quesneville H."/>
            <person name="Rouhier N."/>
            <person name="Sakthikumar S."/>
            <person name="Salamov A.A."/>
            <person name="Schmutz J."/>
            <person name="Selles B."/>
            <person name="Shapiro H."/>
            <person name="Tanguay P."/>
            <person name="Tuskan G.A."/>
            <person name="Henrissat B."/>
            <person name="Van de Peer Y."/>
            <person name="Rouze P."/>
            <person name="Ellis J.G."/>
            <person name="Dodds P.N."/>
            <person name="Schein J.E."/>
            <person name="Zhong S."/>
            <person name="Hamelin R.C."/>
            <person name="Grigoriev I.V."/>
            <person name="Szabo L.J."/>
            <person name="Martin F."/>
        </authorList>
    </citation>
    <scope>NUCLEOTIDE SEQUENCE [LARGE SCALE GENOMIC DNA]</scope>
    <source>
        <strain evidence="3">98AG31 / pathotype 3-4-7</strain>
    </source>
</reference>
<accession>F4S3Q1</accession>
<dbReference type="AlphaFoldDB" id="F4S3Q1"/>
<evidence type="ECO:0000313" key="2">
    <source>
        <dbReference type="EMBL" id="EGG00757.1"/>
    </source>
</evidence>
<sequence>MSASTHDEERHQGWRRNRASISGDDRGDERTRNRLPSPTNLLESSTRQNLRTGPQSPSQVNRARNYLGPTCPSYNKLDPLTSNQMSSRALLSKFLSQPDDDGRSGTWSDRYGSTAESSRSGSHPSFQDSSQFQRPGSSSWGSRDIGERRHLAQGSHEQERGRDEVHGSSNAPEPNMSRLQYSDIHSHDAGNNQASTSQGTSARAVDIQPIRLVNRYGEEEFR</sequence>
<dbReference type="KEGG" id="mlr:MELLADRAFT_111595"/>
<evidence type="ECO:0000313" key="3">
    <source>
        <dbReference type="Proteomes" id="UP000001072"/>
    </source>
</evidence>
<dbReference type="OrthoDB" id="10350130at2759"/>
<feature type="compositionally biased region" description="Polar residues" evidence="1">
    <location>
        <begin position="80"/>
        <end position="89"/>
    </location>
</feature>
<feature type="compositionally biased region" description="Polar residues" evidence="1">
    <location>
        <begin position="189"/>
        <end position="201"/>
    </location>
</feature>